<dbReference type="InterPro" id="IPR036869">
    <property type="entry name" value="J_dom_sf"/>
</dbReference>
<dbReference type="Proteomes" id="UP001309876">
    <property type="component" value="Unassembled WGS sequence"/>
</dbReference>
<dbReference type="Pfam" id="PF00226">
    <property type="entry name" value="DnaJ"/>
    <property type="match status" value="1"/>
</dbReference>
<dbReference type="InterPro" id="IPR001623">
    <property type="entry name" value="DnaJ_domain"/>
</dbReference>
<reference evidence="3 4" key="1">
    <citation type="submission" date="2023-08" db="EMBL/GenBank/DDBJ databases">
        <title>Black Yeasts Isolated from many extreme environments.</title>
        <authorList>
            <person name="Coleine C."/>
            <person name="Stajich J.E."/>
            <person name="Selbmann L."/>
        </authorList>
    </citation>
    <scope>NUCLEOTIDE SEQUENCE [LARGE SCALE GENOMIC DNA]</scope>
    <source>
        <strain evidence="3 4">CCFEE 5910</strain>
    </source>
</reference>
<organism evidence="3 4">
    <name type="scientific">Lithohypha guttulata</name>
    <dbReference type="NCBI Taxonomy" id="1690604"/>
    <lineage>
        <taxon>Eukaryota</taxon>
        <taxon>Fungi</taxon>
        <taxon>Dikarya</taxon>
        <taxon>Ascomycota</taxon>
        <taxon>Pezizomycotina</taxon>
        <taxon>Eurotiomycetes</taxon>
        <taxon>Chaetothyriomycetidae</taxon>
        <taxon>Chaetothyriales</taxon>
        <taxon>Trichomeriaceae</taxon>
        <taxon>Lithohypha</taxon>
    </lineage>
</organism>
<keyword evidence="4" id="KW-1185">Reference proteome</keyword>
<evidence type="ECO:0000313" key="3">
    <source>
        <dbReference type="EMBL" id="KAK5086845.1"/>
    </source>
</evidence>
<feature type="region of interest" description="Disordered" evidence="1">
    <location>
        <begin position="210"/>
        <end position="254"/>
    </location>
</feature>
<sequence>MSRREIYGKHTKLKYYELVKIYHPDRNGAGCETLSHIERLERYRLIVLAHEIISDPNKRQAFDAYGAGWANKQTNPARHTRGYSTASGMQYGQAPGYDASPFGNATWEDWERWYRDHANQGQRQAYTGTYINPNAFAVFVITAAVLSGILQATSITQQAGTYADKSLAFTEETTRFMTARASQFDDNNLDKNDRVRHFLERRDPTRYGLKEEEESQYRKHFSKHEEVLPPIGRPGSVIGDIKRAEQDGQNTPVD</sequence>
<name>A0AAN7Y7E8_9EURO</name>
<dbReference type="SUPFAM" id="SSF46565">
    <property type="entry name" value="Chaperone J-domain"/>
    <property type="match status" value="1"/>
</dbReference>
<dbReference type="CDD" id="cd06257">
    <property type="entry name" value="DnaJ"/>
    <property type="match status" value="1"/>
</dbReference>
<dbReference type="Gene3D" id="1.10.287.110">
    <property type="entry name" value="DnaJ domain"/>
    <property type="match status" value="1"/>
</dbReference>
<dbReference type="InterPro" id="IPR050817">
    <property type="entry name" value="DjlA_DnaK_co-chaperone"/>
</dbReference>
<accession>A0AAN7Y7E8</accession>
<dbReference type="PRINTS" id="PR00625">
    <property type="entry name" value="JDOMAIN"/>
</dbReference>
<evidence type="ECO:0000313" key="4">
    <source>
        <dbReference type="Proteomes" id="UP001309876"/>
    </source>
</evidence>
<dbReference type="PANTHER" id="PTHR24074">
    <property type="entry name" value="CO-CHAPERONE PROTEIN DJLA"/>
    <property type="match status" value="1"/>
</dbReference>
<dbReference type="PROSITE" id="PS50076">
    <property type="entry name" value="DNAJ_2"/>
    <property type="match status" value="1"/>
</dbReference>
<dbReference type="EMBL" id="JAVRRJ010000003">
    <property type="protein sequence ID" value="KAK5086845.1"/>
    <property type="molecule type" value="Genomic_DNA"/>
</dbReference>
<evidence type="ECO:0000256" key="1">
    <source>
        <dbReference type="SAM" id="MobiDB-lite"/>
    </source>
</evidence>
<proteinExistence type="predicted"/>
<gene>
    <name evidence="3" type="primary">JID1</name>
    <name evidence="3" type="ORF">LTR05_004014</name>
</gene>
<evidence type="ECO:0000259" key="2">
    <source>
        <dbReference type="PROSITE" id="PS50076"/>
    </source>
</evidence>
<comment type="caution">
    <text evidence="3">The sequence shown here is derived from an EMBL/GenBank/DDBJ whole genome shotgun (WGS) entry which is preliminary data.</text>
</comment>
<dbReference type="AlphaFoldDB" id="A0AAN7Y7E8"/>
<protein>
    <submittedName>
        <fullName evidence="3">J domain-containing protein 1</fullName>
    </submittedName>
</protein>
<feature type="domain" description="J" evidence="2">
    <location>
        <begin position="1"/>
        <end position="66"/>
    </location>
</feature>